<dbReference type="InterPro" id="IPR014266">
    <property type="entry name" value="PEP-CTERM_TPR_PrsT"/>
</dbReference>
<dbReference type="SUPFAM" id="SSF48452">
    <property type="entry name" value="TPR-like"/>
    <property type="match status" value="4"/>
</dbReference>
<keyword evidence="5" id="KW-1185">Reference proteome</keyword>
<evidence type="ECO:0000313" key="5">
    <source>
        <dbReference type="Proteomes" id="UP000283255"/>
    </source>
</evidence>
<dbReference type="PROSITE" id="PS51257">
    <property type="entry name" value="PROKAR_LIPOPROTEIN"/>
    <property type="match status" value="1"/>
</dbReference>
<feature type="repeat" description="TPR" evidence="3">
    <location>
        <begin position="766"/>
        <end position="799"/>
    </location>
</feature>
<dbReference type="RefSeq" id="WP_119909208.1">
    <property type="nucleotide sequence ID" value="NZ_QZCH01000002.1"/>
</dbReference>
<dbReference type="InterPro" id="IPR051012">
    <property type="entry name" value="CellSynth/LPSAsmb/PSIAsmb"/>
</dbReference>
<dbReference type="PANTHER" id="PTHR45586:SF1">
    <property type="entry name" value="LIPOPOLYSACCHARIDE ASSEMBLY PROTEIN B"/>
    <property type="match status" value="1"/>
</dbReference>
<dbReference type="Gene3D" id="1.25.40.10">
    <property type="entry name" value="Tetratricopeptide repeat domain"/>
    <property type="match status" value="5"/>
</dbReference>
<reference evidence="4 5" key="1">
    <citation type="submission" date="2018-09" db="EMBL/GenBank/DDBJ databases">
        <authorList>
            <person name="Wang F."/>
        </authorList>
    </citation>
    <scope>NUCLEOTIDE SEQUENCE [LARGE SCALE GENOMIC DNA]</scope>
    <source>
        <strain evidence="4 5">PLHSC7-2</strain>
    </source>
</reference>
<proteinExistence type="predicted"/>
<name>A0A418YIC8_9GAMM</name>
<dbReference type="AlphaFoldDB" id="A0A418YIC8"/>
<dbReference type="SMART" id="SM00028">
    <property type="entry name" value="TPR"/>
    <property type="match status" value="8"/>
</dbReference>
<dbReference type="EMBL" id="QZCH01000002">
    <property type="protein sequence ID" value="RJG50406.1"/>
    <property type="molecule type" value="Genomic_DNA"/>
</dbReference>
<organism evidence="4 5">
    <name type="scientific">Motilimonas pumila</name>
    <dbReference type="NCBI Taxonomy" id="2303987"/>
    <lineage>
        <taxon>Bacteria</taxon>
        <taxon>Pseudomonadati</taxon>
        <taxon>Pseudomonadota</taxon>
        <taxon>Gammaproteobacteria</taxon>
        <taxon>Alteromonadales</taxon>
        <taxon>Alteromonadales genera incertae sedis</taxon>
        <taxon>Motilimonas</taxon>
    </lineage>
</organism>
<dbReference type="InterPro" id="IPR019734">
    <property type="entry name" value="TPR_rpt"/>
</dbReference>
<dbReference type="InterPro" id="IPR011990">
    <property type="entry name" value="TPR-like_helical_dom_sf"/>
</dbReference>
<dbReference type="Proteomes" id="UP000283255">
    <property type="component" value="Unassembled WGS sequence"/>
</dbReference>
<keyword evidence="1" id="KW-0677">Repeat</keyword>
<gene>
    <name evidence="4" type="primary">prsT</name>
    <name evidence="4" type="ORF">D1Z90_02700</name>
</gene>
<comment type="caution">
    <text evidence="4">The sequence shown here is derived from an EMBL/GenBank/DDBJ whole genome shotgun (WGS) entry which is preliminary data.</text>
</comment>
<dbReference type="Pfam" id="PF14559">
    <property type="entry name" value="TPR_19"/>
    <property type="match status" value="1"/>
</dbReference>
<dbReference type="PROSITE" id="PS50005">
    <property type="entry name" value="TPR"/>
    <property type="match status" value="2"/>
</dbReference>
<dbReference type="NCBIfam" id="TIGR02917">
    <property type="entry name" value="PEP_TPR_lipo"/>
    <property type="match status" value="1"/>
</dbReference>
<dbReference type="Pfam" id="PF13432">
    <property type="entry name" value="TPR_16"/>
    <property type="match status" value="2"/>
</dbReference>
<evidence type="ECO:0000256" key="1">
    <source>
        <dbReference type="ARBA" id="ARBA00022737"/>
    </source>
</evidence>
<evidence type="ECO:0000256" key="3">
    <source>
        <dbReference type="PROSITE-ProRule" id="PRU00339"/>
    </source>
</evidence>
<protein>
    <submittedName>
        <fullName evidence="4">PEP-CTERM system TPR-repeat protein PrsT</fullName>
    </submittedName>
</protein>
<feature type="repeat" description="TPR" evidence="3">
    <location>
        <begin position="56"/>
        <end position="89"/>
    </location>
</feature>
<dbReference type="PANTHER" id="PTHR45586">
    <property type="entry name" value="TPR REPEAT-CONTAINING PROTEIN PA4667"/>
    <property type="match status" value="1"/>
</dbReference>
<evidence type="ECO:0000313" key="4">
    <source>
        <dbReference type="EMBL" id="RJG50406.1"/>
    </source>
</evidence>
<sequence length="916" mass="103468">MKLATLGLIACITLLGCSKDPQQDDIQQAQQALAKNAYQQAGLHLKNHIKQQPEDAFARYLLGQVYLSQKHYPAATKELQLALSLQYSEAASALAQAYFETGAYQEVLAIQPLPQWSEQVRCELLLLQVDAALSMQQVSIAEQLLADLTGKPVEQQLGHAMISLQQQNWQQSLQYLAAIDSDQYPWQRQWLAVNAYMQGGQYDNAIEGLHQLHQHDPQQLRYSLLLTDAALAKLDFELAKQSMAASRQLSPKHVQLIFQQAYLAFLQQDFNRAINESGILLSQVEHHPGRVINGLAHYYLGHWEQAYNQLNKVATQLPADHLVQRVMVDILLKLGQVEQSADLATHIHWQDVNQLPLLLTLVTDMKSRASQGKPEQVERALLNNLKQLQPEAAEQLLQLGLAQVMLGDEQDGQEVIEQALQQQAQLNEREARLLFSYYVKTQQLSAALQVADKLPSEQASLQQHMRALVMLKQMDYAGAEQALRQARELSPDNLHFAQLLALCLYRQQHWLALAKLMEQVLPLAPLQPQLLYFATMADLERQQSSAAIKRLETAAQQSQVAPQSLLLLADVYQSQGDFSSAQALLLTMPTEMQQNPAWLLLAAQGAAELLQWQQAEVFYRDLLLVSPQQFTLYLALQQTMRAQQRQLEFARFLPEWPPQHPLYNDMSRLRVAAFIDAQQYEIARGLLSAAAGLRGKHQQSWLELEVDLLLAEKQFDKALALLEQLQQDYQSNQYLLKRYAVYQRQGQQGTGAKILQAWLVQRPRDTKVQLALAQSLLLQQDYQQAEQVYLSLLELRPNALVVLNNLAWLKHLAGQPEAGMAWVKQGLALYPDNAELIDTHGVLLIDSEQYAAAQAILQPLVEADPKGEYLFHLAQAYYGGNDFVKARRVLQQLFAQQQAFPSQQQAQALKALLDAI</sequence>
<accession>A0A418YIC8</accession>
<keyword evidence="2 3" id="KW-0802">TPR repeat</keyword>
<reference evidence="4 5" key="2">
    <citation type="submission" date="2019-01" db="EMBL/GenBank/DDBJ databases">
        <title>Motilimonas pumilus sp. nov., isolated from the gut of sea cucumber (Apostichopus japonicus).</title>
        <authorList>
            <person name="Wang F.-Q."/>
            <person name="Ren L.-H."/>
            <person name="Lin Y.-W."/>
            <person name="Sun G.-H."/>
            <person name="Du Z.-J."/>
            <person name="Zhao J.-X."/>
            <person name="Liu X.-J."/>
            <person name="Liu L.-J."/>
        </authorList>
    </citation>
    <scope>NUCLEOTIDE SEQUENCE [LARGE SCALE GENOMIC DNA]</scope>
    <source>
        <strain evidence="4 5">PLHSC7-2</strain>
    </source>
</reference>
<evidence type="ECO:0000256" key="2">
    <source>
        <dbReference type="ARBA" id="ARBA00022803"/>
    </source>
</evidence>
<dbReference type="OrthoDB" id="7052525at2"/>